<comment type="caution">
    <text evidence="1">The sequence shown here is derived from an EMBL/GenBank/DDBJ whole genome shotgun (WGS) entry which is preliminary data.</text>
</comment>
<dbReference type="InterPro" id="IPR029063">
    <property type="entry name" value="SAM-dependent_MTases_sf"/>
</dbReference>
<dbReference type="AlphaFoldDB" id="A0A1F7G989"/>
<dbReference type="Gene3D" id="3.40.50.150">
    <property type="entry name" value="Vaccinia Virus protein VP39"/>
    <property type="match status" value="1"/>
</dbReference>
<evidence type="ECO:0008006" key="3">
    <source>
        <dbReference type="Google" id="ProtNLM"/>
    </source>
</evidence>
<proteinExistence type="predicted"/>
<name>A0A1F7G989_9BACT</name>
<sequence length="77" mass="9043">MFPGIYIFLILLKDWYSSTKHCIYILYPKLARGGVLILDDYGFWKGAKQAVVEFLKETKTKIFLSRIDHTGRIEIKM</sequence>
<dbReference type="EMBL" id="MFZF01000033">
    <property type="protein sequence ID" value="OGK15192.1"/>
    <property type="molecule type" value="Genomic_DNA"/>
</dbReference>
<dbReference type="PANTHER" id="PTHR40036">
    <property type="entry name" value="MACROCIN O-METHYLTRANSFERASE"/>
    <property type="match status" value="1"/>
</dbReference>
<protein>
    <recommendedName>
        <fullName evidence="3">Macrocin O-methyltransferase</fullName>
    </recommendedName>
</protein>
<dbReference type="Proteomes" id="UP000178372">
    <property type="component" value="Unassembled WGS sequence"/>
</dbReference>
<dbReference type="Pfam" id="PF05711">
    <property type="entry name" value="TylF"/>
    <property type="match status" value="1"/>
</dbReference>
<evidence type="ECO:0000313" key="2">
    <source>
        <dbReference type="Proteomes" id="UP000178372"/>
    </source>
</evidence>
<accession>A0A1F7G989</accession>
<organism evidence="1 2">
    <name type="scientific">Candidatus Roizmanbacteria bacterium RIFCSPHIGHO2_01_FULL_39_12b</name>
    <dbReference type="NCBI Taxonomy" id="1802030"/>
    <lineage>
        <taxon>Bacteria</taxon>
        <taxon>Candidatus Roizmaniibacteriota</taxon>
    </lineage>
</organism>
<dbReference type="InterPro" id="IPR008884">
    <property type="entry name" value="TylF_MeTrfase"/>
</dbReference>
<reference evidence="1 2" key="1">
    <citation type="journal article" date="2016" name="Nat. Commun.">
        <title>Thousands of microbial genomes shed light on interconnected biogeochemical processes in an aquifer system.</title>
        <authorList>
            <person name="Anantharaman K."/>
            <person name="Brown C.T."/>
            <person name="Hug L.A."/>
            <person name="Sharon I."/>
            <person name="Castelle C.J."/>
            <person name="Probst A.J."/>
            <person name="Thomas B.C."/>
            <person name="Singh A."/>
            <person name="Wilkins M.J."/>
            <person name="Karaoz U."/>
            <person name="Brodie E.L."/>
            <person name="Williams K.H."/>
            <person name="Hubbard S.S."/>
            <person name="Banfield J.F."/>
        </authorList>
    </citation>
    <scope>NUCLEOTIDE SEQUENCE [LARGE SCALE GENOMIC DNA]</scope>
</reference>
<evidence type="ECO:0000313" key="1">
    <source>
        <dbReference type="EMBL" id="OGK15192.1"/>
    </source>
</evidence>
<dbReference type="PANTHER" id="PTHR40036:SF1">
    <property type="entry name" value="MACROCIN O-METHYLTRANSFERASE"/>
    <property type="match status" value="1"/>
</dbReference>
<gene>
    <name evidence="1" type="ORF">A2690_00235</name>
</gene>